<evidence type="ECO:0000313" key="2">
    <source>
        <dbReference type="EMBL" id="MDQ0468749.1"/>
    </source>
</evidence>
<reference evidence="2 3" key="1">
    <citation type="submission" date="2023-07" db="EMBL/GenBank/DDBJ databases">
        <title>Genomic Encyclopedia of Type Strains, Phase IV (KMG-IV): sequencing the most valuable type-strain genomes for metagenomic binning, comparative biology and taxonomic classification.</title>
        <authorList>
            <person name="Goeker M."/>
        </authorList>
    </citation>
    <scope>NUCLEOTIDE SEQUENCE [LARGE SCALE GENOMIC DNA]</scope>
    <source>
        <strain evidence="2 3">DSM 19619</strain>
    </source>
</reference>
<dbReference type="PANTHER" id="PTHR43011">
    <property type="entry name" value="IRON-SULFUR CLUSTER ASSEMBLY 2 HOMOLOG, MITOCHONDRIAL"/>
    <property type="match status" value="1"/>
</dbReference>
<dbReference type="InterPro" id="IPR000361">
    <property type="entry name" value="ATAP_core_dom"/>
</dbReference>
<dbReference type="Proteomes" id="UP001242480">
    <property type="component" value="Unassembled WGS sequence"/>
</dbReference>
<keyword evidence="3" id="KW-1185">Reference proteome</keyword>
<dbReference type="Pfam" id="PF01521">
    <property type="entry name" value="Fe-S_biosyn"/>
    <property type="match status" value="1"/>
</dbReference>
<proteinExistence type="predicted"/>
<dbReference type="PANTHER" id="PTHR43011:SF1">
    <property type="entry name" value="IRON-SULFUR CLUSTER ASSEMBLY 2 HOMOLOG, MITOCHONDRIAL"/>
    <property type="match status" value="1"/>
</dbReference>
<evidence type="ECO:0000259" key="1">
    <source>
        <dbReference type="Pfam" id="PF01521"/>
    </source>
</evidence>
<accession>A0ABU0J636</accession>
<sequence>MTEMTAMTQMSVSERAARRIAKILESEPAGSMLRISVEGGGCSGFQYKFDFDTARQPDDVAIERDGATVLVDEVSLQYMGGAELDYVEDLIGSAFKIHNPNAVAACGCGTSFSV</sequence>
<dbReference type="EMBL" id="JAUSVX010000002">
    <property type="protein sequence ID" value="MDQ0468749.1"/>
    <property type="molecule type" value="Genomic_DNA"/>
</dbReference>
<dbReference type="InterPro" id="IPR016092">
    <property type="entry name" value="ATAP"/>
</dbReference>
<feature type="domain" description="Core" evidence="1">
    <location>
        <begin position="10"/>
        <end position="109"/>
    </location>
</feature>
<dbReference type="InterPro" id="IPR035903">
    <property type="entry name" value="HesB-like_dom_sf"/>
</dbReference>
<dbReference type="NCBIfam" id="NF010147">
    <property type="entry name" value="PRK13623.1"/>
    <property type="match status" value="1"/>
</dbReference>
<comment type="caution">
    <text evidence="2">The sequence shown here is derived from an EMBL/GenBank/DDBJ whole genome shotgun (WGS) entry which is preliminary data.</text>
</comment>
<dbReference type="InterPro" id="IPR017870">
    <property type="entry name" value="FeS_cluster_insertion_CS"/>
</dbReference>
<name>A0ABU0J636_9HYPH</name>
<gene>
    <name evidence="2" type="ORF">QO011_001749</name>
</gene>
<dbReference type="Gene3D" id="2.60.300.12">
    <property type="entry name" value="HesB-like domain"/>
    <property type="match status" value="1"/>
</dbReference>
<dbReference type="SUPFAM" id="SSF89360">
    <property type="entry name" value="HesB-like domain"/>
    <property type="match status" value="1"/>
</dbReference>
<dbReference type="NCBIfam" id="TIGR00049">
    <property type="entry name" value="iron-sulfur cluster assembly accessory protein"/>
    <property type="match status" value="1"/>
</dbReference>
<protein>
    <submittedName>
        <fullName evidence="2">Iron-sulfur cluster assembly accessory protein</fullName>
    </submittedName>
</protein>
<organism evidence="2 3">
    <name type="scientific">Labrys wisconsinensis</name>
    <dbReference type="NCBI Taxonomy" id="425677"/>
    <lineage>
        <taxon>Bacteria</taxon>
        <taxon>Pseudomonadati</taxon>
        <taxon>Pseudomonadota</taxon>
        <taxon>Alphaproteobacteria</taxon>
        <taxon>Hyphomicrobiales</taxon>
        <taxon>Xanthobacteraceae</taxon>
        <taxon>Labrys</taxon>
    </lineage>
</organism>
<dbReference type="RefSeq" id="WP_370881924.1">
    <property type="nucleotide sequence ID" value="NZ_JAUSVX010000002.1"/>
</dbReference>
<dbReference type="PROSITE" id="PS01152">
    <property type="entry name" value="HESB"/>
    <property type="match status" value="1"/>
</dbReference>
<evidence type="ECO:0000313" key="3">
    <source>
        <dbReference type="Proteomes" id="UP001242480"/>
    </source>
</evidence>